<keyword evidence="2" id="KW-1185">Reference proteome</keyword>
<evidence type="ECO:0000313" key="2">
    <source>
        <dbReference type="Proteomes" id="UP001465331"/>
    </source>
</evidence>
<accession>A0ABV2AAZ5</accession>
<dbReference type="Proteomes" id="UP001465331">
    <property type="component" value="Unassembled WGS sequence"/>
</dbReference>
<dbReference type="Gene3D" id="2.10.70.10">
    <property type="entry name" value="Complement Module, domain 1"/>
    <property type="match status" value="1"/>
</dbReference>
<name>A0ABV2AAZ5_9GAMM</name>
<protein>
    <submittedName>
        <fullName evidence="1">Hemin uptake protein HemP</fullName>
    </submittedName>
</protein>
<dbReference type="InterPro" id="IPR019600">
    <property type="entry name" value="Hemin_uptake_protein_HemP"/>
</dbReference>
<dbReference type="RefSeq" id="WP_352889450.1">
    <property type="nucleotide sequence ID" value="NZ_JBEPIJ010000010.1"/>
</dbReference>
<reference evidence="1 2" key="1">
    <citation type="submission" date="2024-06" db="EMBL/GenBank/DDBJ databases">
        <authorList>
            <person name="Li Z."/>
            <person name="Jiang Y."/>
        </authorList>
    </citation>
    <scope>NUCLEOTIDE SEQUENCE [LARGE SCALE GENOMIC DNA]</scope>
    <source>
        <strain evidence="1 2">HSW-8</strain>
    </source>
</reference>
<comment type="caution">
    <text evidence="1">The sequence shown here is derived from an EMBL/GenBank/DDBJ whole genome shotgun (WGS) entry which is preliminary data.</text>
</comment>
<gene>
    <name evidence="1" type="ORF">ABSH63_09955</name>
</gene>
<evidence type="ECO:0000313" key="1">
    <source>
        <dbReference type="EMBL" id="MES0874323.1"/>
    </source>
</evidence>
<dbReference type="Pfam" id="PF10636">
    <property type="entry name" value="hemP"/>
    <property type="match status" value="1"/>
</dbReference>
<sequence>MTVVVRLPAQTPATRSPRNPAVLRINSDELLRGSREIVIEHRGEQYRLLRTRNDRLILNK</sequence>
<proteinExistence type="predicted"/>
<organism evidence="1 2">
    <name type="scientific">Sinimarinibacterium thermocellulolyticum</name>
    <dbReference type="NCBI Taxonomy" id="3170016"/>
    <lineage>
        <taxon>Bacteria</taxon>
        <taxon>Pseudomonadati</taxon>
        <taxon>Pseudomonadota</taxon>
        <taxon>Gammaproteobacteria</taxon>
        <taxon>Nevskiales</taxon>
        <taxon>Nevskiaceae</taxon>
        <taxon>Sinimarinibacterium</taxon>
    </lineage>
</organism>
<dbReference type="EMBL" id="JBEPIJ010000010">
    <property type="protein sequence ID" value="MES0874323.1"/>
    <property type="molecule type" value="Genomic_DNA"/>
</dbReference>